<evidence type="ECO:0000256" key="2">
    <source>
        <dbReference type="SAM" id="SignalP"/>
    </source>
</evidence>
<dbReference type="SUPFAM" id="SSF46565">
    <property type="entry name" value="Chaperone J-domain"/>
    <property type="match status" value="1"/>
</dbReference>
<evidence type="ECO:0000256" key="1">
    <source>
        <dbReference type="SAM" id="MobiDB-lite"/>
    </source>
</evidence>
<evidence type="ECO:0000313" key="4">
    <source>
        <dbReference type="Proteomes" id="UP000887563"/>
    </source>
</evidence>
<accession>A0A914L8S2</accession>
<dbReference type="GO" id="GO:0005737">
    <property type="term" value="C:cytoplasm"/>
    <property type="evidence" value="ECO:0007669"/>
    <property type="project" value="TreeGrafter"/>
</dbReference>
<dbReference type="PANTHER" id="PTHR43948:SF10">
    <property type="entry name" value="MRJ, ISOFORM E"/>
    <property type="match status" value="1"/>
</dbReference>
<dbReference type="InterPro" id="IPR036869">
    <property type="entry name" value="J_dom_sf"/>
</dbReference>
<dbReference type="CDD" id="cd06257">
    <property type="entry name" value="DnaJ"/>
    <property type="match status" value="1"/>
</dbReference>
<feature type="region of interest" description="Disordered" evidence="1">
    <location>
        <begin position="84"/>
        <end position="113"/>
    </location>
</feature>
<reference evidence="5" key="1">
    <citation type="submission" date="2022-11" db="UniProtKB">
        <authorList>
            <consortium name="WormBaseParasite"/>
        </authorList>
    </citation>
    <scope>IDENTIFICATION</scope>
</reference>
<evidence type="ECO:0000313" key="5">
    <source>
        <dbReference type="WBParaSite" id="Minc3s00280g09297"/>
    </source>
</evidence>
<dbReference type="GO" id="GO:0044183">
    <property type="term" value="F:protein folding chaperone"/>
    <property type="evidence" value="ECO:0007669"/>
    <property type="project" value="TreeGrafter"/>
</dbReference>
<evidence type="ECO:0000259" key="3">
    <source>
        <dbReference type="PROSITE" id="PS50076"/>
    </source>
</evidence>
<sequence length="589" mass="63915">MAFIYLVLLFLSLFNFIFKIESTHYKTLMVDKNASPDEIEEAFNERKEKNRTAKQSDKDFFDNLGKLSEAHSILSDKTKREEYDRELAKNKGKSKEGESSKAGNINQEDHFRGGTIHNTGNTFFGKGDAEFVSGDQINIGFPFGGSRPSIGKGFPRGGNIRSWNGGVDFVKLSVFKEGILVESPEQYSEFVKNLSINGGLVNAIIYGNNIKAKSNGSKFIEEPVNVRVNGGLGNVSTTTSRYVFEEIKPNHTIKDSFSINGGIQNLEVHISDENGNNNIKINGGISNVQMIGEGNTYGNQGGGNAGYQRASSFGGGSHHSRGRTYNTGSFFGDGFGRFDSGSQSGSGFQSAQHSQSWNGGLGSVKVSVFDEGILVESSQHYSEFVKNLKINGGVGNAIINGNNIKFTEYWSKTDIFINGVNVRYNEGVTTVDGVRIEKNGEKIKITGRNITPNTNLKGYKMMKGMAFEFRAHGGVGNITTSRDRYVFNQIKPQGQAGNALSINGGITTLEMHIADVKGNNYIKLNGGVSNAHMNGAGNTFGKEEITDDKSAVYITKNSGGYNSGETVITIEGNSVSTWSSGWNSGVFFG</sequence>
<feature type="compositionally biased region" description="Basic and acidic residues" evidence="1">
    <location>
        <begin position="84"/>
        <end position="99"/>
    </location>
</feature>
<dbReference type="GO" id="GO:0051082">
    <property type="term" value="F:unfolded protein binding"/>
    <property type="evidence" value="ECO:0007669"/>
    <property type="project" value="TreeGrafter"/>
</dbReference>
<dbReference type="InterPro" id="IPR001623">
    <property type="entry name" value="DnaJ_domain"/>
</dbReference>
<dbReference type="WBParaSite" id="Minc3s00280g09297">
    <property type="protein sequence ID" value="Minc3s00280g09297"/>
    <property type="gene ID" value="Minc3s00280g09297"/>
</dbReference>
<feature type="domain" description="J" evidence="3">
    <location>
        <begin position="23"/>
        <end position="87"/>
    </location>
</feature>
<dbReference type="GO" id="GO:0051087">
    <property type="term" value="F:protein-folding chaperone binding"/>
    <property type="evidence" value="ECO:0007669"/>
    <property type="project" value="TreeGrafter"/>
</dbReference>
<proteinExistence type="predicted"/>
<dbReference type="PROSITE" id="PS50076">
    <property type="entry name" value="DNAJ_2"/>
    <property type="match status" value="1"/>
</dbReference>
<organism evidence="4 5">
    <name type="scientific">Meloidogyne incognita</name>
    <name type="common">Southern root-knot nematode worm</name>
    <name type="synonym">Oxyuris incognita</name>
    <dbReference type="NCBI Taxonomy" id="6306"/>
    <lineage>
        <taxon>Eukaryota</taxon>
        <taxon>Metazoa</taxon>
        <taxon>Ecdysozoa</taxon>
        <taxon>Nematoda</taxon>
        <taxon>Chromadorea</taxon>
        <taxon>Rhabditida</taxon>
        <taxon>Tylenchina</taxon>
        <taxon>Tylenchomorpha</taxon>
        <taxon>Tylenchoidea</taxon>
        <taxon>Meloidogynidae</taxon>
        <taxon>Meloidogyninae</taxon>
        <taxon>Meloidogyne</taxon>
        <taxon>Meloidogyne incognita group</taxon>
    </lineage>
</organism>
<dbReference type="Pfam" id="PF00226">
    <property type="entry name" value="DnaJ"/>
    <property type="match status" value="1"/>
</dbReference>
<dbReference type="AlphaFoldDB" id="A0A914L8S2"/>
<keyword evidence="2" id="KW-0732">Signal</keyword>
<name>A0A914L8S2_MELIC</name>
<protein>
    <submittedName>
        <fullName evidence="5">J domain-containing protein</fullName>
    </submittedName>
</protein>
<dbReference type="Gene3D" id="1.10.287.110">
    <property type="entry name" value="DnaJ domain"/>
    <property type="match status" value="1"/>
</dbReference>
<keyword evidence="4" id="KW-1185">Reference proteome</keyword>
<dbReference type="Proteomes" id="UP000887563">
    <property type="component" value="Unplaced"/>
</dbReference>
<feature type="signal peptide" evidence="2">
    <location>
        <begin position="1"/>
        <end position="22"/>
    </location>
</feature>
<dbReference type="PANTHER" id="PTHR43948">
    <property type="entry name" value="DNAJ HOMOLOG SUBFAMILY B"/>
    <property type="match status" value="1"/>
</dbReference>
<feature type="chain" id="PRO_5037610038" evidence="2">
    <location>
        <begin position="23"/>
        <end position="589"/>
    </location>
</feature>